<feature type="compositionally biased region" description="Polar residues" evidence="2">
    <location>
        <begin position="956"/>
        <end position="969"/>
    </location>
</feature>
<feature type="domain" description="EF-hand" evidence="4">
    <location>
        <begin position="2"/>
        <end position="37"/>
    </location>
</feature>
<reference evidence="5" key="1">
    <citation type="submission" date="2021-08" db="EMBL/GenBank/DDBJ databases">
        <title>WGS assembly of Ceratopteris richardii.</title>
        <authorList>
            <person name="Marchant D.B."/>
            <person name="Chen G."/>
            <person name="Jenkins J."/>
            <person name="Shu S."/>
            <person name="Leebens-Mack J."/>
            <person name="Grimwood J."/>
            <person name="Schmutz J."/>
            <person name="Soltis P."/>
            <person name="Soltis D."/>
            <person name="Chen Z.-H."/>
        </authorList>
    </citation>
    <scope>NUCLEOTIDE SEQUENCE</scope>
    <source>
        <strain evidence="5">Whitten #5841</strain>
        <tissue evidence="5">Leaf</tissue>
    </source>
</reference>
<feature type="coiled-coil region" evidence="1">
    <location>
        <begin position="614"/>
        <end position="641"/>
    </location>
</feature>
<dbReference type="Pfam" id="PF12763">
    <property type="entry name" value="EH"/>
    <property type="match status" value="2"/>
</dbReference>
<dbReference type="EMBL" id="CM035422">
    <property type="protein sequence ID" value="KAH7373005.1"/>
    <property type="molecule type" value="Genomic_DNA"/>
</dbReference>
<feature type="region of interest" description="Disordered" evidence="2">
    <location>
        <begin position="234"/>
        <end position="262"/>
    </location>
</feature>
<feature type="compositionally biased region" description="Low complexity" evidence="2">
    <location>
        <begin position="170"/>
        <end position="183"/>
    </location>
</feature>
<feature type="compositionally biased region" description="Low complexity" evidence="2">
    <location>
        <begin position="785"/>
        <end position="794"/>
    </location>
</feature>
<dbReference type="CDD" id="cd00052">
    <property type="entry name" value="EH"/>
    <property type="match status" value="2"/>
</dbReference>
<dbReference type="PROSITE" id="PS50222">
    <property type="entry name" value="EF_HAND_2"/>
    <property type="match status" value="3"/>
</dbReference>
<feature type="compositionally biased region" description="Polar residues" evidence="2">
    <location>
        <begin position="184"/>
        <end position="195"/>
    </location>
</feature>
<dbReference type="Proteomes" id="UP000825935">
    <property type="component" value="Chromosome 17"/>
</dbReference>
<feature type="compositionally biased region" description="Polar residues" evidence="2">
    <location>
        <begin position="234"/>
        <end position="258"/>
    </location>
</feature>
<dbReference type="Gene3D" id="1.10.238.10">
    <property type="entry name" value="EF-hand"/>
    <property type="match status" value="2"/>
</dbReference>
<proteinExistence type="predicted"/>
<sequence>MSSSDLFDAYFQRADIDRDGRISGQEAVSFFQGANLPREVLAKIWQYSDQGQTGYLSRAEFYNALKLVTVAQRGRELTPAIVNSALNGPAASQIPPPQIQFPPGQSLQHAPPAQHQGRPAQPMGYTPQLQQYPSTNASVVPRPEASASLLKQGSSAALRAGNVSTDWPTNKSSSWSGPSSNNNLIGAQVSSSTPLGASPAGALFPGANSASLNSDKDFFGGDVFTAVPTKPSVVSSQALPSSTGLSSSQPAGTSTQNLKQRDVQRIDQSNFSVDSSLAASKVAHSVTAPHPQHDRGVGLPPGIDTSKSWPKMNDVIVRRYTKIFIEVDTDRDGKISGVQARDLFLSWHLPREVLKQIWDLSDQDHDSMLSLSEFCVALHLMERHREHRALPAAMPAAFYFDESGVQALGMSEAQVSVAQNSTGYNTPAWRPNAGVLQTSGTGLPPRPVSHGITGHSSVRPPMPGSGRGRFVPPQMQGNKAPLVGDMKLDPQLAMGDQSVFQNKHLESAATEKRQEVEKRVMDSKEKMEFYRTKLQDFVLFKTRCDNRVAETVDKAAADKREVESLAKRYDEKYKQAGESQARLLADEAAFRVLEERRVELHSALLRMEQGGDLNAFLQVRADRLQNDLDELKKALNVKCKQHGLRIKPISLLEIPFGWQPGIQESAAEWDESWDKFEEEGFGCVQDFMEEGTPGSDTSKPKSVANWDETEEQDDSDEQSTVINSHNEAVSDKIHEDASSKAHTDNEGDHGSENEVSSSEHERNETQDLHKFEHKPSSPKSEFDDSNSNDGDWSSVFSHTKDIGETNSSWGGTDSLHANTSNHSKTEQPNGGATFEFDDPFDKLSHSGHVKDDLPTFGPIRTKERSSVFFDSSVPSTPLYTSYSPVATSRGSFFDESVPSTPASSNHGSTFGTNRGSFARFDSFSSVNSDFPNASDSFARFDSFNYANSTASRGFTSFEQPELSGTSSFGGQHVKHSTDTWNAFS</sequence>
<feature type="domain" description="EH" evidence="3">
    <location>
        <begin position="3"/>
        <end position="93"/>
    </location>
</feature>
<evidence type="ECO:0000259" key="4">
    <source>
        <dbReference type="PROSITE" id="PS50222"/>
    </source>
</evidence>
<dbReference type="GO" id="GO:0006897">
    <property type="term" value="P:endocytosis"/>
    <property type="evidence" value="ECO:0007669"/>
    <property type="project" value="TreeGrafter"/>
</dbReference>
<keyword evidence="1" id="KW-0175">Coiled coil</keyword>
<dbReference type="GO" id="GO:0005737">
    <property type="term" value="C:cytoplasm"/>
    <property type="evidence" value="ECO:0007669"/>
    <property type="project" value="TreeGrafter"/>
</dbReference>
<dbReference type="InterPro" id="IPR011992">
    <property type="entry name" value="EF-hand-dom_pair"/>
</dbReference>
<dbReference type="PANTHER" id="PTHR11216">
    <property type="entry name" value="EH DOMAIN"/>
    <property type="match status" value="1"/>
</dbReference>
<dbReference type="PANTHER" id="PTHR11216:SF161">
    <property type="entry name" value="CALCIUM-BINDING EF HAND FAMILY PROTEIN"/>
    <property type="match status" value="1"/>
</dbReference>
<dbReference type="GO" id="GO:0016197">
    <property type="term" value="P:endosomal transport"/>
    <property type="evidence" value="ECO:0007669"/>
    <property type="project" value="TreeGrafter"/>
</dbReference>
<evidence type="ECO:0000256" key="1">
    <source>
        <dbReference type="SAM" id="Coils"/>
    </source>
</evidence>
<dbReference type="InterPro" id="IPR002048">
    <property type="entry name" value="EF_hand_dom"/>
</dbReference>
<evidence type="ECO:0000259" key="3">
    <source>
        <dbReference type="PROSITE" id="PS50031"/>
    </source>
</evidence>
<evidence type="ECO:0000313" key="5">
    <source>
        <dbReference type="EMBL" id="KAH7373005.1"/>
    </source>
</evidence>
<feature type="coiled-coil region" evidence="1">
    <location>
        <begin position="513"/>
        <end position="572"/>
    </location>
</feature>
<organism evidence="5 6">
    <name type="scientific">Ceratopteris richardii</name>
    <name type="common">Triangle waterfern</name>
    <dbReference type="NCBI Taxonomy" id="49495"/>
    <lineage>
        <taxon>Eukaryota</taxon>
        <taxon>Viridiplantae</taxon>
        <taxon>Streptophyta</taxon>
        <taxon>Embryophyta</taxon>
        <taxon>Tracheophyta</taxon>
        <taxon>Polypodiopsida</taxon>
        <taxon>Polypodiidae</taxon>
        <taxon>Polypodiales</taxon>
        <taxon>Pteridineae</taxon>
        <taxon>Pteridaceae</taxon>
        <taxon>Parkerioideae</taxon>
        <taxon>Ceratopteris</taxon>
    </lineage>
</organism>
<dbReference type="GO" id="GO:0005509">
    <property type="term" value="F:calcium ion binding"/>
    <property type="evidence" value="ECO:0007669"/>
    <property type="project" value="InterPro"/>
</dbReference>
<feature type="compositionally biased region" description="Polar residues" evidence="2">
    <location>
        <begin position="804"/>
        <end position="830"/>
    </location>
</feature>
<comment type="caution">
    <text evidence="5">The sequence shown here is derived from an EMBL/GenBank/DDBJ whole genome shotgun (WGS) entry which is preliminary data.</text>
</comment>
<dbReference type="OMA" id="SNISTNW"/>
<feature type="domain" description="EH" evidence="3">
    <location>
        <begin position="319"/>
        <end position="395"/>
    </location>
</feature>
<feature type="compositionally biased region" description="Basic and acidic residues" evidence="2">
    <location>
        <begin position="728"/>
        <end position="775"/>
    </location>
</feature>
<dbReference type="PROSITE" id="PS50031">
    <property type="entry name" value="EH"/>
    <property type="match status" value="2"/>
</dbReference>
<feature type="region of interest" description="Disordered" evidence="2">
    <location>
        <begin position="956"/>
        <end position="984"/>
    </location>
</feature>
<feature type="region of interest" description="Disordered" evidence="2">
    <location>
        <begin position="162"/>
        <end position="195"/>
    </location>
</feature>
<evidence type="ECO:0000313" key="6">
    <source>
        <dbReference type="Proteomes" id="UP000825935"/>
    </source>
</evidence>
<dbReference type="SMART" id="SM00027">
    <property type="entry name" value="EH"/>
    <property type="match status" value="2"/>
</dbReference>
<accession>A0A8T2SX92</accession>
<evidence type="ECO:0000256" key="2">
    <source>
        <dbReference type="SAM" id="MobiDB-lite"/>
    </source>
</evidence>
<dbReference type="InterPro" id="IPR000261">
    <property type="entry name" value="EH_dom"/>
</dbReference>
<feature type="region of interest" description="Disordered" evidence="2">
    <location>
        <begin position="282"/>
        <end position="304"/>
    </location>
</feature>
<dbReference type="SUPFAM" id="SSF47473">
    <property type="entry name" value="EF-hand"/>
    <property type="match status" value="2"/>
</dbReference>
<name>A0A8T2SX92_CERRI</name>
<dbReference type="SMART" id="SM00054">
    <property type="entry name" value="EFh"/>
    <property type="match status" value="4"/>
</dbReference>
<keyword evidence="6" id="KW-1185">Reference proteome</keyword>
<dbReference type="GO" id="GO:0005886">
    <property type="term" value="C:plasma membrane"/>
    <property type="evidence" value="ECO:0007669"/>
    <property type="project" value="TreeGrafter"/>
</dbReference>
<feature type="domain" description="EF-hand" evidence="4">
    <location>
        <begin position="349"/>
        <end position="384"/>
    </location>
</feature>
<gene>
    <name evidence="5" type="ORF">KP509_17G032800</name>
</gene>
<dbReference type="AlphaFoldDB" id="A0A8T2SX92"/>
<feature type="domain" description="EF-hand" evidence="4">
    <location>
        <begin position="39"/>
        <end position="71"/>
    </location>
</feature>
<feature type="compositionally biased region" description="Acidic residues" evidence="2">
    <location>
        <begin position="707"/>
        <end position="717"/>
    </location>
</feature>
<feature type="region of interest" description="Disordered" evidence="2">
    <location>
        <begin position="686"/>
        <end position="839"/>
    </location>
</feature>
<feature type="region of interest" description="Disordered" evidence="2">
    <location>
        <begin position="88"/>
        <end position="131"/>
    </location>
</feature>
<dbReference type="OrthoDB" id="524326at2759"/>
<protein>
    <submittedName>
        <fullName evidence="5">Uncharacterized protein</fullName>
    </submittedName>
</protein>